<dbReference type="GO" id="GO:0043657">
    <property type="term" value="C:host cell"/>
    <property type="evidence" value="ECO:0007669"/>
    <property type="project" value="UniProtKB-SubCell"/>
</dbReference>
<dbReference type="InterPro" id="IPR000719">
    <property type="entry name" value="Prot_kinase_dom"/>
</dbReference>
<keyword evidence="6" id="KW-0547">Nucleotide-binding</keyword>
<evidence type="ECO:0000256" key="7">
    <source>
        <dbReference type="ARBA" id="ARBA00022777"/>
    </source>
</evidence>
<dbReference type="InterPro" id="IPR017348">
    <property type="entry name" value="PIM1/2/3"/>
</dbReference>
<comment type="catalytic activity">
    <reaction evidence="10">
        <text>L-seryl-[protein] + ATP = O-phospho-L-seryl-[protein] + ADP + H(+)</text>
        <dbReference type="Rhea" id="RHEA:17989"/>
        <dbReference type="Rhea" id="RHEA-COMP:9863"/>
        <dbReference type="Rhea" id="RHEA-COMP:11604"/>
        <dbReference type="ChEBI" id="CHEBI:15378"/>
        <dbReference type="ChEBI" id="CHEBI:29999"/>
        <dbReference type="ChEBI" id="CHEBI:30616"/>
        <dbReference type="ChEBI" id="CHEBI:83421"/>
        <dbReference type="ChEBI" id="CHEBI:456216"/>
        <dbReference type="EC" id="2.7.11.1"/>
    </reaction>
</comment>
<evidence type="ECO:0000256" key="3">
    <source>
        <dbReference type="ARBA" id="ARBA00022527"/>
    </source>
</evidence>
<evidence type="ECO:0000256" key="9">
    <source>
        <dbReference type="ARBA" id="ARBA00047899"/>
    </source>
</evidence>
<evidence type="ECO:0000256" key="4">
    <source>
        <dbReference type="ARBA" id="ARBA00022553"/>
    </source>
</evidence>
<evidence type="ECO:0000256" key="8">
    <source>
        <dbReference type="ARBA" id="ARBA00022840"/>
    </source>
</evidence>
<dbReference type="EMBL" id="MN740351">
    <property type="protein sequence ID" value="QHU02045.1"/>
    <property type="molecule type" value="Genomic_DNA"/>
</dbReference>
<reference evidence="12" key="1">
    <citation type="journal article" date="2020" name="Nature">
        <title>Giant virus diversity and host interactions through global metagenomics.</title>
        <authorList>
            <person name="Schulz F."/>
            <person name="Roux S."/>
            <person name="Paez-Espino D."/>
            <person name="Jungbluth S."/>
            <person name="Walsh D.A."/>
            <person name="Denef V.J."/>
            <person name="McMahon K.D."/>
            <person name="Konstantinidis K.T."/>
            <person name="Eloe-Fadrosh E.A."/>
            <person name="Kyrpides N.C."/>
            <person name="Woyke T."/>
        </authorList>
    </citation>
    <scope>NUCLEOTIDE SEQUENCE</scope>
    <source>
        <strain evidence="12">GVMAG-M-3300025880-56</strain>
    </source>
</reference>
<dbReference type="GO" id="GO:0043066">
    <property type="term" value="P:negative regulation of apoptotic process"/>
    <property type="evidence" value="ECO:0007669"/>
    <property type="project" value="InterPro"/>
</dbReference>
<dbReference type="PANTHER" id="PTHR22984:SF25">
    <property type="entry name" value="PROTEIN KINASE DOMAIN-CONTAINING PROTEIN"/>
    <property type="match status" value="1"/>
</dbReference>
<dbReference type="GO" id="GO:0005524">
    <property type="term" value="F:ATP binding"/>
    <property type="evidence" value="ECO:0007669"/>
    <property type="project" value="UniProtKB-KW"/>
</dbReference>
<evidence type="ECO:0000256" key="2">
    <source>
        <dbReference type="ARBA" id="ARBA00012513"/>
    </source>
</evidence>
<keyword evidence="4" id="KW-0597">Phosphoprotein</keyword>
<dbReference type="PANTHER" id="PTHR22984">
    <property type="entry name" value="SERINE/THREONINE-PROTEIN KINASE PIM"/>
    <property type="match status" value="1"/>
</dbReference>
<evidence type="ECO:0000256" key="1">
    <source>
        <dbReference type="ARBA" id="ARBA00004340"/>
    </source>
</evidence>
<evidence type="ECO:0000256" key="10">
    <source>
        <dbReference type="ARBA" id="ARBA00048679"/>
    </source>
</evidence>
<accession>A0A6C0J8F6</accession>
<proteinExistence type="predicted"/>
<dbReference type="InterPro" id="IPR051138">
    <property type="entry name" value="PIM_Ser/Thr_kinase"/>
</dbReference>
<keyword evidence="8" id="KW-0067">ATP-binding</keyword>
<evidence type="ECO:0000256" key="5">
    <source>
        <dbReference type="ARBA" id="ARBA00022679"/>
    </source>
</evidence>
<dbReference type="PIRSF" id="PIRSF037993">
    <property type="entry name" value="STPK_Pim-1"/>
    <property type="match status" value="1"/>
</dbReference>
<dbReference type="Pfam" id="PF00069">
    <property type="entry name" value="Pkinase"/>
    <property type="match status" value="1"/>
</dbReference>
<comment type="catalytic activity">
    <reaction evidence="9">
        <text>L-threonyl-[protein] + ATP = O-phospho-L-threonyl-[protein] + ADP + H(+)</text>
        <dbReference type="Rhea" id="RHEA:46608"/>
        <dbReference type="Rhea" id="RHEA-COMP:11060"/>
        <dbReference type="Rhea" id="RHEA-COMP:11605"/>
        <dbReference type="ChEBI" id="CHEBI:15378"/>
        <dbReference type="ChEBI" id="CHEBI:30013"/>
        <dbReference type="ChEBI" id="CHEBI:30616"/>
        <dbReference type="ChEBI" id="CHEBI:61977"/>
        <dbReference type="ChEBI" id="CHEBI:456216"/>
        <dbReference type="EC" id="2.7.11.1"/>
    </reaction>
</comment>
<organism evidence="12">
    <name type="scientific">viral metagenome</name>
    <dbReference type="NCBI Taxonomy" id="1070528"/>
    <lineage>
        <taxon>unclassified sequences</taxon>
        <taxon>metagenomes</taxon>
        <taxon>organismal metagenomes</taxon>
    </lineage>
</organism>
<evidence type="ECO:0000256" key="6">
    <source>
        <dbReference type="ARBA" id="ARBA00022741"/>
    </source>
</evidence>
<feature type="domain" description="Protein kinase" evidence="11">
    <location>
        <begin position="7"/>
        <end position="247"/>
    </location>
</feature>
<dbReference type="AlphaFoldDB" id="A0A6C0J8F6"/>
<dbReference type="PROSITE" id="PS50011">
    <property type="entry name" value="PROTEIN_KINASE_DOM"/>
    <property type="match status" value="1"/>
</dbReference>
<dbReference type="SUPFAM" id="SSF56112">
    <property type="entry name" value="Protein kinase-like (PK-like)"/>
    <property type="match status" value="1"/>
</dbReference>
<dbReference type="Gene3D" id="1.10.510.10">
    <property type="entry name" value="Transferase(Phosphotransferase) domain 1"/>
    <property type="match status" value="1"/>
</dbReference>
<keyword evidence="3" id="KW-0723">Serine/threonine-protein kinase</keyword>
<protein>
    <recommendedName>
        <fullName evidence="2">non-specific serine/threonine protein kinase</fullName>
        <ecNumber evidence="2">2.7.11.1</ecNumber>
    </recommendedName>
</protein>
<sequence>MEIIENYSFGEIIGKGGKGTVYKCKKLNKDYVIKKIKNEKNSLNEVYMMEIVKDIPGVVKILEYFEKNENIFIVMEYLENHLDLFDFISNVVRIKEDSAKIIFSQTLFSVEACFDRGIFPGDIKDENIIIDIETLNSKLIDFGNSKKVSDEDYCHFHPTEVYSPPEWIQHKKCDKKLFTVWSLGILLFDMVIGDIPFKTRAQIKECNLDMLNKIDISENCKNLIRGCLEKKIQNRTKLEDIKNHNWIK</sequence>
<dbReference type="GO" id="GO:0005737">
    <property type="term" value="C:cytoplasm"/>
    <property type="evidence" value="ECO:0007669"/>
    <property type="project" value="TreeGrafter"/>
</dbReference>
<evidence type="ECO:0000313" key="12">
    <source>
        <dbReference type="EMBL" id="QHU02045.1"/>
    </source>
</evidence>
<dbReference type="EC" id="2.7.11.1" evidence="2"/>
<dbReference type="SMART" id="SM00220">
    <property type="entry name" value="S_TKc"/>
    <property type="match status" value="1"/>
</dbReference>
<name>A0A6C0J8F6_9ZZZZ</name>
<comment type="subcellular location">
    <subcellularLocation>
        <location evidence="1">Host cell</location>
    </subcellularLocation>
</comment>
<keyword evidence="5" id="KW-0808">Transferase</keyword>
<dbReference type="InterPro" id="IPR011009">
    <property type="entry name" value="Kinase-like_dom_sf"/>
</dbReference>
<evidence type="ECO:0000259" key="11">
    <source>
        <dbReference type="PROSITE" id="PS50011"/>
    </source>
</evidence>
<keyword evidence="7" id="KW-0418">Kinase</keyword>
<dbReference type="GO" id="GO:0004674">
    <property type="term" value="F:protein serine/threonine kinase activity"/>
    <property type="evidence" value="ECO:0007669"/>
    <property type="project" value="UniProtKB-KW"/>
</dbReference>